<dbReference type="Pfam" id="PF13145">
    <property type="entry name" value="Rotamase_2"/>
    <property type="match status" value="1"/>
</dbReference>
<dbReference type="GO" id="GO:0003755">
    <property type="term" value="F:peptidyl-prolyl cis-trans isomerase activity"/>
    <property type="evidence" value="ECO:0007669"/>
    <property type="project" value="InterPro"/>
</dbReference>
<reference evidence="2 3" key="2">
    <citation type="submission" date="2018-12" db="EMBL/GenBank/DDBJ databases">
        <title>Simiduia agarivorans gen. nov., sp. nov., a marine, agarolytic bacterium isolated from shallow coastal water from Keelung, Taiwan.</title>
        <authorList>
            <person name="Shieh W.Y."/>
        </authorList>
    </citation>
    <scope>NUCLEOTIDE SEQUENCE [LARGE SCALE GENOMIC DNA]</scope>
    <source>
        <strain evidence="2 3">GTF-13</strain>
    </source>
</reference>
<evidence type="ECO:0000313" key="2">
    <source>
        <dbReference type="EMBL" id="RRJ84401.1"/>
    </source>
</evidence>
<dbReference type="InterPro" id="IPR000297">
    <property type="entry name" value="PPIase_PpiC"/>
</dbReference>
<dbReference type="AlphaFoldDB" id="A0A3P3VNR9"/>
<organism evidence="2 3">
    <name type="scientific">Aestuariirhabdus litorea</name>
    <dbReference type="NCBI Taxonomy" id="2528527"/>
    <lineage>
        <taxon>Bacteria</taxon>
        <taxon>Pseudomonadati</taxon>
        <taxon>Pseudomonadota</taxon>
        <taxon>Gammaproteobacteria</taxon>
        <taxon>Oceanospirillales</taxon>
        <taxon>Aestuariirhabdaceae</taxon>
        <taxon>Aestuariirhabdus</taxon>
    </lineage>
</organism>
<feature type="domain" description="PpiC" evidence="1">
    <location>
        <begin position="127"/>
        <end position="258"/>
    </location>
</feature>
<dbReference type="Proteomes" id="UP000280792">
    <property type="component" value="Unassembled WGS sequence"/>
</dbReference>
<name>A0A3P3VNR9_9GAMM</name>
<accession>A0A3P3VNR9</accession>
<keyword evidence="2" id="KW-0413">Isomerase</keyword>
<protein>
    <submittedName>
        <fullName evidence="2">Peptidyl-prolyl cis-trans isomerase</fullName>
    </submittedName>
</protein>
<reference evidence="2 3" key="1">
    <citation type="submission" date="2018-08" db="EMBL/GenBank/DDBJ databases">
        <authorList>
            <person name="Khan S.A."/>
        </authorList>
    </citation>
    <scope>NUCLEOTIDE SEQUENCE [LARGE SCALE GENOMIC DNA]</scope>
    <source>
        <strain evidence="2 3">GTF-13</strain>
    </source>
</reference>
<sequence>MIVRLMRDPLLHFLLLGALVFAGYQWIKPANSRLDANTIVVDRNALLTFIQYRSKAFEPQLAERRLDALTPGDREALVRDFIKEEALYREARALGMIDNDYIVRRRSVQKLEFIAQGLAANAVEVEPRALADFFESRHQDYYEAPSLTFTHVYFNADKRGREAARTAAVALLAELNREGVAFADAPRYGDRYLYHRNYVERTPDFIASHFGAGFGQRLDTLSPGPRWQGPIASDQGEHLVLIREHQAGRLPALEEIRPRVEQDYRQWQQQTQQALAIQKIVDQYHVENQL</sequence>
<evidence type="ECO:0000259" key="1">
    <source>
        <dbReference type="Pfam" id="PF13145"/>
    </source>
</evidence>
<comment type="caution">
    <text evidence="2">The sequence shown here is derived from an EMBL/GenBank/DDBJ whole genome shotgun (WGS) entry which is preliminary data.</text>
</comment>
<evidence type="ECO:0000313" key="3">
    <source>
        <dbReference type="Proteomes" id="UP000280792"/>
    </source>
</evidence>
<dbReference type="RefSeq" id="WP_125014830.1">
    <property type="nucleotide sequence ID" value="NZ_QWEZ01000001.1"/>
</dbReference>
<dbReference type="EMBL" id="QWEZ01000001">
    <property type="protein sequence ID" value="RRJ84401.1"/>
    <property type="molecule type" value="Genomic_DNA"/>
</dbReference>
<keyword evidence="3" id="KW-1185">Reference proteome</keyword>
<proteinExistence type="predicted"/>
<gene>
    <name evidence="2" type="ORF">D0544_04645</name>
</gene>